<name>A0A538T0W5_UNCEI</name>
<feature type="transmembrane region" description="Helical" evidence="5">
    <location>
        <begin position="192"/>
        <end position="208"/>
    </location>
</feature>
<feature type="transmembrane region" description="Helical" evidence="5">
    <location>
        <begin position="339"/>
        <end position="360"/>
    </location>
</feature>
<accession>A0A538T0W5</accession>
<dbReference type="PANTHER" id="PTHR37422">
    <property type="entry name" value="TEICHURONIC ACID BIOSYNTHESIS PROTEIN TUAE"/>
    <property type="match status" value="1"/>
</dbReference>
<keyword evidence="3 5" id="KW-1133">Transmembrane helix</keyword>
<evidence type="ECO:0000256" key="3">
    <source>
        <dbReference type="ARBA" id="ARBA00022989"/>
    </source>
</evidence>
<feature type="transmembrane region" description="Helical" evidence="5">
    <location>
        <begin position="215"/>
        <end position="233"/>
    </location>
</feature>
<feature type="domain" description="O-antigen ligase-related" evidence="6">
    <location>
        <begin position="178"/>
        <end position="311"/>
    </location>
</feature>
<evidence type="ECO:0000256" key="5">
    <source>
        <dbReference type="SAM" id="Phobius"/>
    </source>
</evidence>
<dbReference type="EMBL" id="VBOW01000067">
    <property type="protein sequence ID" value="TMQ57273.1"/>
    <property type="molecule type" value="Genomic_DNA"/>
</dbReference>
<organism evidence="7 8">
    <name type="scientific">Eiseniibacteriota bacterium</name>
    <dbReference type="NCBI Taxonomy" id="2212470"/>
    <lineage>
        <taxon>Bacteria</taxon>
        <taxon>Candidatus Eiseniibacteriota</taxon>
    </lineage>
</organism>
<proteinExistence type="predicted"/>
<comment type="caution">
    <text evidence="7">The sequence shown here is derived from an EMBL/GenBank/DDBJ whole genome shotgun (WGS) entry which is preliminary data.</text>
</comment>
<dbReference type="Pfam" id="PF04932">
    <property type="entry name" value="Wzy_C"/>
    <property type="match status" value="1"/>
</dbReference>
<feature type="transmembrane region" description="Helical" evidence="5">
    <location>
        <begin position="57"/>
        <end position="74"/>
    </location>
</feature>
<evidence type="ECO:0000313" key="7">
    <source>
        <dbReference type="EMBL" id="TMQ57273.1"/>
    </source>
</evidence>
<dbReference type="PANTHER" id="PTHR37422:SF13">
    <property type="entry name" value="LIPOPOLYSACCHARIDE BIOSYNTHESIS PROTEIN PA4999-RELATED"/>
    <property type="match status" value="1"/>
</dbReference>
<feature type="transmembrane region" description="Helical" evidence="5">
    <location>
        <begin position="29"/>
        <end position="45"/>
    </location>
</feature>
<comment type="subcellular location">
    <subcellularLocation>
        <location evidence="1">Membrane</location>
        <topology evidence="1">Multi-pass membrane protein</topology>
    </subcellularLocation>
</comment>
<evidence type="ECO:0000259" key="6">
    <source>
        <dbReference type="Pfam" id="PF04932"/>
    </source>
</evidence>
<feature type="transmembrane region" description="Helical" evidence="5">
    <location>
        <begin position="372"/>
        <end position="389"/>
    </location>
</feature>
<dbReference type="AlphaFoldDB" id="A0A538T0W5"/>
<sequence>MVDALSKASALSFLLLAVALPWSVAPMSVALVLCVALTVLLWLLPHGPPWIRTPVDLPAIAWIAALALVSLFALDPGASWPRVLKGFLLLLVPVAAHHARDEKLARRAIAVLLASAGLAAVYALARFVAQGPEFPNRVKGAVGHPLTFGGQALLLSSLAGAIAIRCEGRWRAGALLALGVLLPALAGTYTRSAWIGTIAALAVIVACTRARWLPALGAAVLMLAALLPGAYHARAFSIFDRQSPWNTERIHMWKAGVRMLRDHPWTGVGLQDLHSIYEKYKSPAAVEPAGHLHNTYLQVAASMGIVGLAALGFVLTGLMRAASEGFLSSRKAGESGEGLGPAISLGVSAALAGFLVSGLMEWNFGDEELLDLLYVLVGIAFAAASWAGARRAVASKFK</sequence>
<dbReference type="Proteomes" id="UP000316852">
    <property type="component" value="Unassembled WGS sequence"/>
</dbReference>
<protein>
    <recommendedName>
        <fullName evidence="6">O-antigen ligase-related domain-containing protein</fullName>
    </recommendedName>
</protein>
<reference evidence="7 8" key="1">
    <citation type="journal article" date="2019" name="Nat. Microbiol.">
        <title>Mediterranean grassland soil C-N compound turnover is dependent on rainfall and depth, and is mediated by genomically divergent microorganisms.</title>
        <authorList>
            <person name="Diamond S."/>
            <person name="Andeer P.F."/>
            <person name="Li Z."/>
            <person name="Crits-Christoph A."/>
            <person name="Burstein D."/>
            <person name="Anantharaman K."/>
            <person name="Lane K.R."/>
            <person name="Thomas B.C."/>
            <person name="Pan C."/>
            <person name="Northen T.R."/>
            <person name="Banfield J.F."/>
        </authorList>
    </citation>
    <scope>NUCLEOTIDE SEQUENCE [LARGE SCALE GENOMIC DNA]</scope>
    <source>
        <strain evidence="7">WS_6</strain>
    </source>
</reference>
<dbReference type="InterPro" id="IPR051533">
    <property type="entry name" value="WaaL-like"/>
</dbReference>
<gene>
    <name evidence="7" type="ORF">E6K76_11050</name>
</gene>
<evidence type="ECO:0000256" key="1">
    <source>
        <dbReference type="ARBA" id="ARBA00004141"/>
    </source>
</evidence>
<dbReference type="GO" id="GO:0016020">
    <property type="term" value="C:membrane"/>
    <property type="evidence" value="ECO:0007669"/>
    <property type="project" value="UniProtKB-SubCell"/>
</dbReference>
<feature type="transmembrane region" description="Helical" evidence="5">
    <location>
        <begin position="108"/>
        <end position="129"/>
    </location>
</feature>
<evidence type="ECO:0000313" key="8">
    <source>
        <dbReference type="Proteomes" id="UP000316852"/>
    </source>
</evidence>
<evidence type="ECO:0000256" key="4">
    <source>
        <dbReference type="ARBA" id="ARBA00023136"/>
    </source>
</evidence>
<keyword evidence="4 5" id="KW-0472">Membrane</keyword>
<feature type="transmembrane region" description="Helical" evidence="5">
    <location>
        <begin position="296"/>
        <end position="318"/>
    </location>
</feature>
<evidence type="ECO:0000256" key="2">
    <source>
        <dbReference type="ARBA" id="ARBA00022692"/>
    </source>
</evidence>
<dbReference type="InterPro" id="IPR007016">
    <property type="entry name" value="O-antigen_ligase-rel_domated"/>
</dbReference>
<keyword evidence="2 5" id="KW-0812">Transmembrane</keyword>